<dbReference type="OMA" id="YGAITRF"/>
<accession>A0A378SRR2</accession>
<evidence type="ECO:0000313" key="2">
    <source>
        <dbReference type="Proteomes" id="UP000254291"/>
    </source>
</evidence>
<gene>
    <name evidence="1" type="ORF">NCTC10742_04686</name>
</gene>
<dbReference type="AlphaFoldDB" id="A0A378SRR2"/>
<evidence type="ECO:0000313" key="1">
    <source>
        <dbReference type="EMBL" id="STZ45433.1"/>
    </source>
</evidence>
<evidence type="ECO:0008006" key="3">
    <source>
        <dbReference type="Google" id="ProtNLM"/>
    </source>
</evidence>
<dbReference type="InterPro" id="IPR029068">
    <property type="entry name" value="Glyas_Bleomycin-R_OHBP_Dase"/>
</dbReference>
<dbReference type="EMBL" id="UGQM01000001">
    <property type="protein sequence ID" value="STZ45433.1"/>
    <property type="molecule type" value="Genomic_DNA"/>
</dbReference>
<dbReference type="Gene3D" id="3.10.180.10">
    <property type="entry name" value="2,3-Dihydroxybiphenyl 1,2-Dioxygenase, domain 1"/>
    <property type="match status" value="1"/>
</dbReference>
<protein>
    <recommendedName>
        <fullName evidence="3">VOC domain-containing protein</fullName>
    </recommendedName>
</protein>
<sequence length="138" mass="14813">MTGGPGLHHVVFAVAPQRWETTARMFTELGFGFNNAELAELGVRVALDWDRGVELISPIPDSTAAVAVSVRDFLERHGDGVYTVVVRVPEAAPAEAVADRHGATIRFRQSFSGDGTYLNEVDLSVLGLPLTLLATNVP</sequence>
<dbReference type="SUPFAM" id="SSF54593">
    <property type="entry name" value="Glyoxalase/Bleomycin resistance protein/Dihydroxybiphenyl dioxygenase"/>
    <property type="match status" value="1"/>
</dbReference>
<organism evidence="1 2">
    <name type="scientific">Mycolicibacterium gilvum</name>
    <dbReference type="NCBI Taxonomy" id="1804"/>
    <lineage>
        <taxon>Bacteria</taxon>
        <taxon>Bacillati</taxon>
        <taxon>Actinomycetota</taxon>
        <taxon>Actinomycetes</taxon>
        <taxon>Mycobacteriales</taxon>
        <taxon>Mycobacteriaceae</taxon>
        <taxon>Mycolicibacterium</taxon>
    </lineage>
</organism>
<name>A0A378SRR2_9MYCO</name>
<dbReference type="Proteomes" id="UP000254291">
    <property type="component" value="Unassembled WGS sequence"/>
</dbReference>
<dbReference type="RefSeq" id="WP_011892656.1">
    <property type="nucleotide sequence ID" value="NZ_JACKST010000007.1"/>
</dbReference>
<reference evidence="1 2" key="1">
    <citation type="submission" date="2018-06" db="EMBL/GenBank/DDBJ databases">
        <authorList>
            <consortium name="Pathogen Informatics"/>
            <person name="Doyle S."/>
        </authorList>
    </citation>
    <scope>NUCLEOTIDE SEQUENCE [LARGE SCALE GENOMIC DNA]</scope>
    <source>
        <strain evidence="1 2">NCTC10742</strain>
    </source>
</reference>
<proteinExistence type="predicted"/>